<dbReference type="PANTHER" id="PTHR43221">
    <property type="entry name" value="PROTEASE HTPX"/>
    <property type="match status" value="1"/>
</dbReference>
<evidence type="ECO:0000313" key="16">
    <source>
        <dbReference type="Proteomes" id="UP000664109"/>
    </source>
</evidence>
<keyword evidence="9 11" id="KW-0482">Metalloprotease</keyword>
<evidence type="ECO:0000256" key="9">
    <source>
        <dbReference type="ARBA" id="ARBA00023049"/>
    </source>
</evidence>
<accession>A0ABS2V133</accession>
<comment type="caution">
    <text evidence="15">The sequence shown here is derived from an EMBL/GenBank/DDBJ whole genome shotgun (WGS) entry which is preliminary data.</text>
</comment>
<keyword evidence="6 11" id="KW-0378">Hydrolase</keyword>
<evidence type="ECO:0000259" key="14">
    <source>
        <dbReference type="Pfam" id="PF01435"/>
    </source>
</evidence>
<keyword evidence="2" id="KW-1003">Cell membrane</keyword>
<reference evidence="15 16" key="1">
    <citation type="journal article" date="2016" name="Arch. Microbiol.">
        <title>Streptomyces zhihengii sp. nov., isolated from rhizospheric soil of Psammosilene tunicoides.</title>
        <authorList>
            <person name="Huang M.J."/>
            <person name="Fei J.J."/>
            <person name="Salam N."/>
            <person name="Kim C.J."/>
            <person name="Hozzein W.N."/>
            <person name="Xiao M."/>
            <person name="Huang H.Q."/>
            <person name="Li W.J."/>
        </authorList>
    </citation>
    <scope>NUCLEOTIDE SEQUENCE [LARGE SCALE GENOMIC DNA]</scope>
    <source>
        <strain evidence="15 16">YIM T102</strain>
    </source>
</reference>
<organism evidence="15 16">
    <name type="scientific">Streptomyces zhihengii</name>
    <dbReference type="NCBI Taxonomy" id="1818004"/>
    <lineage>
        <taxon>Bacteria</taxon>
        <taxon>Bacillati</taxon>
        <taxon>Actinomycetota</taxon>
        <taxon>Actinomycetes</taxon>
        <taxon>Kitasatosporales</taxon>
        <taxon>Streptomycetaceae</taxon>
        <taxon>Streptomyces</taxon>
    </lineage>
</organism>
<evidence type="ECO:0000256" key="10">
    <source>
        <dbReference type="ARBA" id="ARBA00023136"/>
    </source>
</evidence>
<keyword evidence="10 13" id="KW-0472">Membrane</keyword>
<dbReference type="InterPro" id="IPR050083">
    <property type="entry name" value="HtpX_protease"/>
</dbReference>
<evidence type="ECO:0000256" key="7">
    <source>
        <dbReference type="ARBA" id="ARBA00022833"/>
    </source>
</evidence>
<feature type="domain" description="Peptidase M48" evidence="14">
    <location>
        <begin position="152"/>
        <end position="384"/>
    </location>
</feature>
<name>A0ABS2V133_9ACTN</name>
<evidence type="ECO:0000256" key="12">
    <source>
        <dbReference type="SAM" id="MobiDB-lite"/>
    </source>
</evidence>
<evidence type="ECO:0000256" key="8">
    <source>
        <dbReference type="ARBA" id="ARBA00022989"/>
    </source>
</evidence>
<comment type="cofactor">
    <cofactor evidence="11">
        <name>Zn(2+)</name>
        <dbReference type="ChEBI" id="CHEBI:29105"/>
    </cofactor>
    <text evidence="11">Binds 1 zinc ion per subunit.</text>
</comment>
<comment type="subcellular location">
    <subcellularLocation>
        <location evidence="1">Cell membrane</location>
        <topology evidence="1">Multi-pass membrane protein</topology>
    </subcellularLocation>
</comment>
<keyword evidence="5" id="KW-0479">Metal-binding</keyword>
<keyword evidence="3 11" id="KW-0645">Protease</keyword>
<evidence type="ECO:0000256" key="5">
    <source>
        <dbReference type="ARBA" id="ARBA00022723"/>
    </source>
</evidence>
<evidence type="ECO:0000256" key="11">
    <source>
        <dbReference type="RuleBase" id="RU003983"/>
    </source>
</evidence>
<dbReference type="EMBL" id="JAFEJA010000002">
    <property type="protein sequence ID" value="MBM9623162.1"/>
    <property type="molecule type" value="Genomic_DNA"/>
</dbReference>
<evidence type="ECO:0000256" key="2">
    <source>
        <dbReference type="ARBA" id="ARBA00022475"/>
    </source>
</evidence>
<keyword evidence="8 13" id="KW-1133">Transmembrane helix</keyword>
<evidence type="ECO:0000256" key="4">
    <source>
        <dbReference type="ARBA" id="ARBA00022692"/>
    </source>
</evidence>
<feature type="transmembrane region" description="Helical" evidence="13">
    <location>
        <begin position="80"/>
        <end position="102"/>
    </location>
</feature>
<evidence type="ECO:0000313" key="15">
    <source>
        <dbReference type="EMBL" id="MBM9623162.1"/>
    </source>
</evidence>
<evidence type="ECO:0000256" key="3">
    <source>
        <dbReference type="ARBA" id="ARBA00022670"/>
    </source>
</evidence>
<dbReference type="Gene3D" id="3.30.2010.10">
    <property type="entry name" value="Metalloproteases ('zincins'), catalytic domain"/>
    <property type="match status" value="1"/>
</dbReference>
<gene>
    <name evidence="15" type="ORF">JE024_31670</name>
</gene>
<proteinExistence type="inferred from homology"/>
<feature type="region of interest" description="Disordered" evidence="12">
    <location>
        <begin position="364"/>
        <end position="383"/>
    </location>
</feature>
<dbReference type="Pfam" id="PF01435">
    <property type="entry name" value="Peptidase_M48"/>
    <property type="match status" value="1"/>
</dbReference>
<keyword evidence="7 11" id="KW-0862">Zinc</keyword>
<protein>
    <submittedName>
        <fullName evidence="15">M48 family metallopeptidase</fullName>
    </submittedName>
</protein>
<dbReference type="InterPro" id="IPR001915">
    <property type="entry name" value="Peptidase_M48"/>
</dbReference>
<keyword evidence="4 13" id="KW-0812">Transmembrane</keyword>
<keyword evidence="16" id="KW-1185">Reference proteome</keyword>
<comment type="similarity">
    <text evidence="11">Belongs to the peptidase M48 family.</text>
</comment>
<sequence length="424" mass="45486">MTDRITVAGQGQRCPDCGTWAPVEAGFVTWCEACGWNVDPGAPDPAPGRIEAMRRELARRYGERLVADLGPRPHRDAASVVAYVLALLVHGVTVGLLVAGVLLAVLGWGVGLLPVVGLLLVVLAVVLRPRFAALPEDAVVLRRPDAPALFALVDEVAAVAGTTGVDAVVVDADANASVGSYGVRHRRVLHIGLGVWEVLTPQQRVALLGHELGHFAHGDLRHGAVVARALHSLALWHYFLTPAHDGDLMQRATNWMLAGPRWAVLGLLRLLDLLTLRAAQRAEYLADGTAARAGSTAAATGLLDRLLIVPSVELALRRESVVAHSRGGSAARRDAAHGLWERVAARIASVPEREYERLRRVSALRGHSADSTHPPTHLRRQRVEADEQWEATVRCDAERAGLIAAELASARERTAHLVIRDGVA</sequence>
<dbReference type="PANTHER" id="PTHR43221:SF1">
    <property type="entry name" value="PROTEASE HTPX"/>
    <property type="match status" value="1"/>
</dbReference>
<evidence type="ECO:0000256" key="13">
    <source>
        <dbReference type="SAM" id="Phobius"/>
    </source>
</evidence>
<feature type="transmembrane region" description="Helical" evidence="13">
    <location>
        <begin position="108"/>
        <end position="127"/>
    </location>
</feature>
<dbReference type="Proteomes" id="UP000664109">
    <property type="component" value="Unassembled WGS sequence"/>
</dbReference>
<dbReference type="RefSeq" id="WP_205377329.1">
    <property type="nucleotide sequence ID" value="NZ_JAFEJA010000002.1"/>
</dbReference>
<evidence type="ECO:0000256" key="1">
    <source>
        <dbReference type="ARBA" id="ARBA00004651"/>
    </source>
</evidence>
<evidence type="ECO:0000256" key="6">
    <source>
        <dbReference type="ARBA" id="ARBA00022801"/>
    </source>
</evidence>
<dbReference type="CDD" id="cd07328">
    <property type="entry name" value="M48_Ste24p_like"/>
    <property type="match status" value="1"/>
</dbReference>